<evidence type="ECO:0000256" key="1">
    <source>
        <dbReference type="SAM" id="MobiDB-lite"/>
    </source>
</evidence>
<feature type="compositionally biased region" description="Polar residues" evidence="1">
    <location>
        <begin position="1"/>
        <end position="13"/>
    </location>
</feature>
<protein>
    <submittedName>
        <fullName evidence="2">Uncharacterized protein</fullName>
    </submittedName>
</protein>
<dbReference type="EMBL" id="OE001214">
    <property type="protein sequence ID" value="CAD7456272.1"/>
    <property type="molecule type" value="Genomic_DNA"/>
</dbReference>
<feature type="region of interest" description="Disordered" evidence="1">
    <location>
        <begin position="48"/>
        <end position="81"/>
    </location>
</feature>
<feature type="compositionally biased region" description="Low complexity" evidence="1">
    <location>
        <begin position="49"/>
        <end position="64"/>
    </location>
</feature>
<dbReference type="AlphaFoldDB" id="A0A7R9FP87"/>
<feature type="region of interest" description="Disordered" evidence="1">
    <location>
        <begin position="1"/>
        <end position="22"/>
    </location>
</feature>
<accession>A0A7R9FP87</accession>
<gene>
    <name evidence="2" type="ORF">TTEB3V08_LOCUS4305</name>
</gene>
<organism evidence="2">
    <name type="scientific">Timema tahoe</name>
    <dbReference type="NCBI Taxonomy" id="61484"/>
    <lineage>
        <taxon>Eukaryota</taxon>
        <taxon>Metazoa</taxon>
        <taxon>Ecdysozoa</taxon>
        <taxon>Arthropoda</taxon>
        <taxon>Hexapoda</taxon>
        <taxon>Insecta</taxon>
        <taxon>Pterygota</taxon>
        <taxon>Neoptera</taxon>
        <taxon>Polyneoptera</taxon>
        <taxon>Phasmatodea</taxon>
        <taxon>Timematodea</taxon>
        <taxon>Timematoidea</taxon>
        <taxon>Timematidae</taxon>
        <taxon>Timema</taxon>
    </lineage>
</organism>
<proteinExistence type="predicted"/>
<reference evidence="2" key="1">
    <citation type="submission" date="2020-11" db="EMBL/GenBank/DDBJ databases">
        <authorList>
            <person name="Tran Van P."/>
        </authorList>
    </citation>
    <scope>NUCLEOTIDE SEQUENCE</scope>
</reference>
<name>A0A7R9FP87_9NEOP</name>
<evidence type="ECO:0000313" key="2">
    <source>
        <dbReference type="EMBL" id="CAD7456272.1"/>
    </source>
</evidence>
<sequence length="243" mass="26038">MSTSERVPPSQTAPGRLEGGSDYNDCGDLCYCSCEDEVDINGVFTCTTSPPQSNSSSGKSSCSSYGDNQGSPESSPPPLGEESILQKLQRSEQEDIAGTYFKPKRAEELLNRAREDASKAFSTWKDHTNKHRGGGGNVNGYNNMLNASLSQNGLHTSLNALNLNLNSSMVGNGFLNNSWSNGQNTGGTGLSGSNSTGWIGNGFSISPDQSIRRPAKLEALPLLDKKPNKRRNGRVELNTMDII</sequence>